<evidence type="ECO:0000256" key="5">
    <source>
        <dbReference type="ARBA" id="ARBA00022737"/>
    </source>
</evidence>
<dbReference type="EMBL" id="BSXU01002929">
    <property type="protein sequence ID" value="GMG39458.1"/>
    <property type="molecule type" value="Genomic_DNA"/>
</dbReference>
<dbReference type="Proteomes" id="UP001165063">
    <property type="component" value="Unassembled WGS sequence"/>
</dbReference>
<feature type="domain" description="Cell wall mannoprotein PIR1-like C-terminal" evidence="8">
    <location>
        <begin position="201"/>
        <end position="276"/>
    </location>
</feature>
<feature type="compositionally biased region" description="Basic residues" evidence="7">
    <location>
        <begin position="1"/>
        <end position="30"/>
    </location>
</feature>
<evidence type="ECO:0000256" key="7">
    <source>
        <dbReference type="SAM" id="MobiDB-lite"/>
    </source>
</evidence>
<evidence type="ECO:0000313" key="9">
    <source>
        <dbReference type="EMBL" id="GMG39458.1"/>
    </source>
</evidence>
<dbReference type="InterPro" id="IPR054508">
    <property type="entry name" value="PIR1-like_C"/>
</dbReference>
<keyword evidence="2" id="KW-0134">Cell wall</keyword>
<organism evidence="9 10">
    <name type="scientific">Ambrosiozyma monospora</name>
    <name type="common">Yeast</name>
    <name type="synonym">Endomycopsis monosporus</name>
    <dbReference type="NCBI Taxonomy" id="43982"/>
    <lineage>
        <taxon>Eukaryota</taxon>
        <taxon>Fungi</taxon>
        <taxon>Dikarya</taxon>
        <taxon>Ascomycota</taxon>
        <taxon>Saccharomycotina</taxon>
        <taxon>Pichiomycetes</taxon>
        <taxon>Pichiales</taxon>
        <taxon>Pichiaceae</taxon>
        <taxon>Ambrosiozyma</taxon>
    </lineage>
</organism>
<feature type="compositionally biased region" description="Low complexity" evidence="7">
    <location>
        <begin position="46"/>
        <end position="78"/>
    </location>
</feature>
<dbReference type="GO" id="GO:0031505">
    <property type="term" value="P:fungal-type cell wall organization"/>
    <property type="evidence" value="ECO:0007669"/>
    <property type="project" value="UniProtKB-ARBA"/>
</dbReference>
<keyword evidence="3" id="KW-0964">Secreted</keyword>
<dbReference type="InterPro" id="IPR000420">
    <property type="entry name" value="Yeast_PIR_rpt"/>
</dbReference>
<evidence type="ECO:0000259" key="8">
    <source>
        <dbReference type="Pfam" id="PF22799"/>
    </source>
</evidence>
<keyword evidence="5" id="KW-0677">Repeat</keyword>
<sequence>MSKNSKQAKKAKGSHKQKHGNKAKAHKAKAHKDAVVTQIGDGQIQAGTGTASSASKTTSASSASKTTSASKSAGPSSSCVYNVVTSYSSSCYISSAVSKQTYNTDFLITQISDGQIQWGTDAENQATVAVTSTYQQCTTVPYQVTQTSCTALPSSTVPGDTDEGDDGQIYAYVIGSVDQDDGTLPSSCASESSARFTITDGIIYDDQGRLGAIVSNSQFQFDGPPPQAGAIYAGGFSVTDDYFLALGDDDTGFFGCPQDDTYKIYYGSPYNTCVPVYVKVYEFDDSC</sequence>
<accession>A0A9W6Z149</accession>
<dbReference type="PANTHER" id="PTHR47254:SF1">
    <property type="entry name" value="CELL WALL MANNOPROTEIN CIS3-RELATED"/>
    <property type="match status" value="1"/>
</dbReference>
<feature type="region of interest" description="Disordered" evidence="7">
    <location>
        <begin position="1"/>
        <end position="78"/>
    </location>
</feature>
<gene>
    <name evidence="9" type="ORF">Amon01_000536900</name>
</gene>
<evidence type="ECO:0000256" key="2">
    <source>
        <dbReference type="ARBA" id="ARBA00022512"/>
    </source>
</evidence>
<dbReference type="GO" id="GO:0005199">
    <property type="term" value="F:structural constituent of cell wall"/>
    <property type="evidence" value="ECO:0007669"/>
    <property type="project" value="InterPro"/>
</dbReference>
<evidence type="ECO:0000256" key="1">
    <source>
        <dbReference type="ARBA" id="ARBA00004191"/>
    </source>
</evidence>
<dbReference type="PANTHER" id="PTHR47254">
    <property type="entry name" value="CELL WALL MANNOPROTEIN CIS3-RELATED"/>
    <property type="match status" value="1"/>
</dbReference>
<comment type="similarity">
    <text evidence="6">Belongs to the PIR protein family.</text>
</comment>
<evidence type="ECO:0000256" key="6">
    <source>
        <dbReference type="ARBA" id="ARBA00038219"/>
    </source>
</evidence>
<dbReference type="AlphaFoldDB" id="A0A9W6Z149"/>
<dbReference type="Pfam" id="PF00399">
    <property type="entry name" value="PIR"/>
    <property type="match status" value="1"/>
</dbReference>
<dbReference type="GO" id="GO:0009277">
    <property type="term" value="C:fungal-type cell wall"/>
    <property type="evidence" value="ECO:0007669"/>
    <property type="project" value="TreeGrafter"/>
</dbReference>
<dbReference type="OrthoDB" id="5415592at2759"/>
<evidence type="ECO:0000256" key="3">
    <source>
        <dbReference type="ARBA" id="ARBA00022525"/>
    </source>
</evidence>
<comment type="subcellular location">
    <subcellularLocation>
        <location evidence="1">Secreted</location>
        <location evidence="1">Cell wall</location>
    </subcellularLocation>
</comment>
<keyword evidence="4" id="KW-0732">Signal</keyword>
<reference evidence="9" key="1">
    <citation type="submission" date="2023-04" db="EMBL/GenBank/DDBJ databases">
        <title>Ambrosiozyma monospora NBRC 1965.</title>
        <authorList>
            <person name="Ichikawa N."/>
            <person name="Sato H."/>
            <person name="Tonouchi N."/>
        </authorList>
    </citation>
    <scope>NUCLEOTIDE SEQUENCE</scope>
    <source>
        <strain evidence="9">NBRC 1965</strain>
    </source>
</reference>
<evidence type="ECO:0000313" key="10">
    <source>
        <dbReference type="Proteomes" id="UP001165063"/>
    </source>
</evidence>
<comment type="caution">
    <text evidence="9">The sequence shown here is derived from an EMBL/GenBank/DDBJ whole genome shotgun (WGS) entry which is preliminary data.</text>
</comment>
<dbReference type="PROSITE" id="PS50256">
    <property type="entry name" value="PIR_REPEAT_2"/>
    <property type="match status" value="1"/>
</dbReference>
<name>A0A9W6Z149_AMBMO</name>
<evidence type="ECO:0000256" key="4">
    <source>
        <dbReference type="ARBA" id="ARBA00022729"/>
    </source>
</evidence>
<keyword evidence="10" id="KW-1185">Reference proteome</keyword>
<dbReference type="Pfam" id="PF22799">
    <property type="entry name" value="PIR1-like_C"/>
    <property type="match status" value="1"/>
</dbReference>
<proteinExistence type="inferred from homology"/>
<dbReference type="InterPro" id="IPR051153">
    <property type="entry name" value="Yeast_CWMannoprotein_PIR"/>
</dbReference>
<protein>
    <submittedName>
        <fullName evidence="9">Unnamed protein product</fullName>
    </submittedName>
</protein>